<dbReference type="Gene3D" id="1.10.287.1080">
    <property type="entry name" value="MazG-like"/>
    <property type="match status" value="1"/>
</dbReference>
<evidence type="ECO:0000259" key="2">
    <source>
        <dbReference type="Pfam" id="PF03819"/>
    </source>
</evidence>
<feature type="compositionally biased region" description="Basic and acidic residues" evidence="1">
    <location>
        <begin position="359"/>
        <end position="368"/>
    </location>
</feature>
<sequence length="390" mass="41589">MNDVNAPAEPDGAVPPGRLVLLTTSHRVAPGQLSWPAWQVLREADLVVCADPGHPQLPYLREAGVRCEVADPSGRELVDATEGGRTVVYLPPSGGASPAVTDELARLGGSGRVQMPDLELLPGSWDLPGARLIDLVQVMDRIRAECPWSSLRTHEDLAKYGIEEMYELVEAIEEGDREAVKEELGDVLLQVVFHAAIAEGDPEEPFGIDDVAAGLVAKLVHRHPHIYGDEVAETPEQVQANWVRLKGVEKARDSVTDGVPLASPALALAAKLAGRARGADLPLPVTPPAPLYDDETALGDHLLAEAATAQSAGVDPEAALRHAARRYREALRRAETEAREAVSGPDPADTTPWGEADPGAERDMRPGEEGEEGEEAEAGDATERRDDGNG</sequence>
<evidence type="ECO:0000256" key="1">
    <source>
        <dbReference type="SAM" id="MobiDB-lite"/>
    </source>
</evidence>
<accession>A0ABS7Q142</accession>
<evidence type="ECO:0000313" key="4">
    <source>
        <dbReference type="Proteomes" id="UP000778578"/>
    </source>
</evidence>
<protein>
    <submittedName>
        <fullName evidence="3">Nucleoside triphosphate pyrophosphohydrolase</fullName>
        <ecNumber evidence="3">3.6.1.9</ecNumber>
    </submittedName>
</protein>
<dbReference type="NCBIfam" id="NF008988">
    <property type="entry name" value="PRK12334.1-4"/>
    <property type="match status" value="1"/>
</dbReference>
<dbReference type="SUPFAM" id="SSF101386">
    <property type="entry name" value="all-alpha NTP pyrophosphatases"/>
    <property type="match status" value="1"/>
</dbReference>
<keyword evidence="4" id="KW-1185">Reference proteome</keyword>
<keyword evidence="3" id="KW-0378">Hydrolase</keyword>
<feature type="compositionally biased region" description="Acidic residues" evidence="1">
    <location>
        <begin position="369"/>
        <end position="380"/>
    </location>
</feature>
<dbReference type="PANTHER" id="PTHR30522:SF0">
    <property type="entry name" value="NUCLEOSIDE TRIPHOSPHATE PYROPHOSPHOHYDROLASE"/>
    <property type="match status" value="1"/>
</dbReference>
<name>A0ABS7Q142_9ACTN</name>
<dbReference type="Proteomes" id="UP000778578">
    <property type="component" value="Unassembled WGS sequence"/>
</dbReference>
<organism evidence="3 4">
    <name type="scientific">Actinacidiphila acidipaludis</name>
    <dbReference type="NCBI Taxonomy" id="2873382"/>
    <lineage>
        <taxon>Bacteria</taxon>
        <taxon>Bacillati</taxon>
        <taxon>Actinomycetota</taxon>
        <taxon>Actinomycetes</taxon>
        <taxon>Kitasatosporales</taxon>
        <taxon>Streptomycetaceae</taxon>
        <taxon>Actinacidiphila</taxon>
    </lineage>
</organism>
<dbReference type="InterPro" id="IPR004518">
    <property type="entry name" value="MazG-like_dom"/>
</dbReference>
<feature type="region of interest" description="Disordered" evidence="1">
    <location>
        <begin position="331"/>
        <end position="390"/>
    </location>
</feature>
<evidence type="ECO:0000313" key="3">
    <source>
        <dbReference type="EMBL" id="MBY8876862.1"/>
    </source>
</evidence>
<dbReference type="InterPro" id="IPR048015">
    <property type="entry name" value="NTP-PPase_MazG-like_N"/>
</dbReference>
<feature type="domain" description="NTP pyrophosphohydrolase MazG-like" evidence="2">
    <location>
        <begin position="152"/>
        <end position="226"/>
    </location>
</feature>
<dbReference type="EMBL" id="JAINZZ010000003">
    <property type="protein sequence ID" value="MBY8876862.1"/>
    <property type="molecule type" value="Genomic_DNA"/>
</dbReference>
<proteinExistence type="predicted"/>
<dbReference type="RefSeq" id="WP_222960728.1">
    <property type="nucleotide sequence ID" value="NZ_JAINZZ010000003.1"/>
</dbReference>
<dbReference type="PANTHER" id="PTHR30522">
    <property type="entry name" value="NUCLEOSIDE TRIPHOSPHATE PYROPHOSPHOHYDROLASE"/>
    <property type="match status" value="1"/>
</dbReference>
<comment type="caution">
    <text evidence="3">The sequence shown here is derived from an EMBL/GenBank/DDBJ whole genome shotgun (WGS) entry which is preliminary data.</text>
</comment>
<feature type="compositionally biased region" description="Basic and acidic residues" evidence="1">
    <location>
        <begin position="331"/>
        <end position="340"/>
    </location>
</feature>
<dbReference type="CDD" id="cd11528">
    <property type="entry name" value="NTP-PPase_MazG_Nterm"/>
    <property type="match status" value="1"/>
</dbReference>
<dbReference type="EC" id="3.6.1.9" evidence="3"/>
<dbReference type="Pfam" id="PF03819">
    <property type="entry name" value="MazG"/>
    <property type="match status" value="1"/>
</dbReference>
<feature type="compositionally biased region" description="Basic and acidic residues" evidence="1">
    <location>
        <begin position="381"/>
        <end position="390"/>
    </location>
</feature>
<dbReference type="InterPro" id="IPR011551">
    <property type="entry name" value="NTP_PyrPHydrolase_MazG"/>
</dbReference>
<gene>
    <name evidence="3" type="ORF">K7862_04305</name>
</gene>
<dbReference type="GO" id="GO:0047429">
    <property type="term" value="F:nucleoside triphosphate diphosphatase activity"/>
    <property type="evidence" value="ECO:0007669"/>
    <property type="project" value="UniProtKB-EC"/>
</dbReference>
<reference evidence="3 4" key="1">
    <citation type="submission" date="2021-08" db="EMBL/GenBank/DDBJ databases">
        <title>WGS of actinomycetes from Thailand.</title>
        <authorList>
            <person name="Thawai C."/>
        </authorList>
    </citation>
    <scope>NUCLEOTIDE SEQUENCE [LARGE SCALE GENOMIC DNA]</scope>
    <source>
        <strain evidence="3 4">PLK6-54</strain>
    </source>
</reference>